<evidence type="ECO:0000256" key="1">
    <source>
        <dbReference type="SAM" id="SignalP"/>
    </source>
</evidence>
<feature type="signal peptide" evidence="1">
    <location>
        <begin position="1"/>
        <end position="23"/>
    </location>
</feature>
<evidence type="ECO:0000313" key="3">
    <source>
        <dbReference type="Proteomes" id="UP001595906"/>
    </source>
</evidence>
<dbReference type="EMBL" id="JBHSDC010000031">
    <property type="protein sequence ID" value="MFC4233528.1"/>
    <property type="molecule type" value="Genomic_DNA"/>
</dbReference>
<reference evidence="3" key="1">
    <citation type="journal article" date="2019" name="Int. J. Syst. Evol. Microbiol.">
        <title>The Global Catalogue of Microorganisms (GCM) 10K type strain sequencing project: providing services to taxonomists for standard genome sequencing and annotation.</title>
        <authorList>
            <consortium name="The Broad Institute Genomics Platform"/>
            <consortium name="The Broad Institute Genome Sequencing Center for Infectious Disease"/>
            <person name="Wu L."/>
            <person name="Ma J."/>
        </authorList>
    </citation>
    <scope>NUCLEOTIDE SEQUENCE [LARGE SCALE GENOMIC DNA]</scope>
    <source>
        <strain evidence="3">CECT 8010</strain>
    </source>
</reference>
<feature type="chain" id="PRO_5045416823" evidence="1">
    <location>
        <begin position="24"/>
        <end position="396"/>
    </location>
</feature>
<comment type="caution">
    <text evidence="2">The sequence shown here is derived from an EMBL/GenBank/DDBJ whole genome shotgun (WGS) entry which is preliminary data.</text>
</comment>
<dbReference type="Gene3D" id="3.30.1360.110">
    <property type="entry name" value="Domain 2, Phosphonoacetate Hydrolase"/>
    <property type="match status" value="1"/>
</dbReference>
<protein>
    <submittedName>
        <fullName evidence="2">Alkaline phosphatase family protein</fullName>
    </submittedName>
</protein>
<name>A0ABV8Q2B8_9BACT</name>
<dbReference type="InterPro" id="IPR017850">
    <property type="entry name" value="Alkaline_phosphatase_core_sf"/>
</dbReference>
<keyword evidence="3" id="KW-1185">Reference proteome</keyword>
<dbReference type="Pfam" id="PF01663">
    <property type="entry name" value="Phosphodiest"/>
    <property type="match status" value="1"/>
</dbReference>
<evidence type="ECO:0000313" key="2">
    <source>
        <dbReference type="EMBL" id="MFC4233528.1"/>
    </source>
</evidence>
<gene>
    <name evidence="2" type="ORF">ACFOW1_16625</name>
</gene>
<accession>A0ABV8Q2B8</accession>
<organism evidence="2 3">
    <name type="scientific">Parasediminibacterium paludis</name>
    <dbReference type="NCBI Taxonomy" id="908966"/>
    <lineage>
        <taxon>Bacteria</taxon>
        <taxon>Pseudomonadati</taxon>
        <taxon>Bacteroidota</taxon>
        <taxon>Chitinophagia</taxon>
        <taxon>Chitinophagales</taxon>
        <taxon>Chitinophagaceae</taxon>
        <taxon>Parasediminibacterium</taxon>
    </lineage>
</organism>
<keyword evidence="1" id="KW-0732">Signal</keyword>
<dbReference type="InterPro" id="IPR023116">
    <property type="entry name" value="Phosphonoacetate_hydro_insert"/>
</dbReference>
<dbReference type="RefSeq" id="WP_379015848.1">
    <property type="nucleotide sequence ID" value="NZ_JBHSDC010000031.1"/>
</dbReference>
<dbReference type="SUPFAM" id="SSF53649">
    <property type="entry name" value="Alkaline phosphatase-like"/>
    <property type="match status" value="1"/>
</dbReference>
<dbReference type="PROSITE" id="PS51257">
    <property type="entry name" value="PROKAR_LIPOPROTEIN"/>
    <property type="match status" value="1"/>
</dbReference>
<dbReference type="InterPro" id="IPR002591">
    <property type="entry name" value="Phosphodiest/P_Trfase"/>
</dbReference>
<sequence length="396" mass="44573">MKSIIGSLLTLVSFLSCHSSVFAQITNHPQRIVIIMFDGFGEEYYRNSNMPTLNEMERKGLYKVVPSLMPSVTNLNNAAICTGEWPAVNGITGNSFWNEKTHTEDFMEDAALLLSPTLFERASTKGIKSILFASKKKTISLLYKGTSDTISPETASPIWVKRIGTPPSIYSREVNYWLMQSALYTLQHDSTMGIVYIHPTDYPMHTWAPESNESKEYLAKMDSYIQQIKEAAPDAAILITADHTVTHKSLCWDLNKVCAKKNIPITIAISPERDKYFKHHRGFGGTAYVYVTNTKERDKAKAAIAALQGVDEVLTKEEAVKRFHLMGNRIGDLVVLGSKETVFGDLDTESEMLPNTYRSHGSLYDARVPLFVYNAKGAPTADYFKYNYQLASWLFR</sequence>
<dbReference type="Proteomes" id="UP001595906">
    <property type="component" value="Unassembled WGS sequence"/>
</dbReference>
<dbReference type="PANTHER" id="PTHR10151:SF120">
    <property type="entry name" value="BIS(5'-ADENOSYL)-TRIPHOSPHATASE"/>
    <property type="match status" value="1"/>
</dbReference>
<dbReference type="Gene3D" id="3.40.720.10">
    <property type="entry name" value="Alkaline Phosphatase, subunit A"/>
    <property type="match status" value="1"/>
</dbReference>
<dbReference type="PANTHER" id="PTHR10151">
    <property type="entry name" value="ECTONUCLEOTIDE PYROPHOSPHATASE/PHOSPHODIESTERASE"/>
    <property type="match status" value="1"/>
</dbReference>
<proteinExistence type="predicted"/>